<dbReference type="InterPro" id="IPR006311">
    <property type="entry name" value="TAT_signal"/>
</dbReference>
<protein>
    <submittedName>
        <fullName evidence="2">Isoquinoline 1-oxidoreductase, beta subunit</fullName>
    </submittedName>
</protein>
<dbReference type="PANTHER" id="PTHR47495">
    <property type="entry name" value="ALDEHYDE DEHYDROGENASE"/>
    <property type="match status" value="1"/>
</dbReference>
<dbReference type="Pfam" id="PF02738">
    <property type="entry name" value="MoCoBD_1"/>
    <property type="match status" value="1"/>
</dbReference>
<dbReference type="SUPFAM" id="SSF56003">
    <property type="entry name" value="Molybdenum cofactor-binding domain"/>
    <property type="match status" value="2"/>
</dbReference>
<dbReference type="InterPro" id="IPR052516">
    <property type="entry name" value="N-heterocyclic_Hydroxylase"/>
</dbReference>
<dbReference type="PROSITE" id="PS51318">
    <property type="entry name" value="TAT"/>
    <property type="match status" value="1"/>
</dbReference>
<dbReference type="InterPro" id="IPR012368">
    <property type="entry name" value="OxRdtase_Mopterin-bd_su_IorB"/>
</dbReference>
<dbReference type="PANTHER" id="PTHR47495:SF1">
    <property type="entry name" value="BLL3820 PROTEIN"/>
    <property type="match status" value="1"/>
</dbReference>
<dbReference type="GO" id="GO:0016491">
    <property type="term" value="F:oxidoreductase activity"/>
    <property type="evidence" value="ECO:0007669"/>
    <property type="project" value="InterPro"/>
</dbReference>
<gene>
    <name evidence="2" type="ORF">SAMN04515666_10894</name>
</gene>
<dbReference type="EMBL" id="FOAN01000008">
    <property type="protein sequence ID" value="SEM18712.1"/>
    <property type="molecule type" value="Genomic_DNA"/>
</dbReference>
<dbReference type="InterPro" id="IPR036856">
    <property type="entry name" value="Ald_Oxase/Xan_DH_a/b_sf"/>
</dbReference>
<dbReference type="Gene3D" id="3.30.365.10">
    <property type="entry name" value="Aldehyde oxidase/xanthine dehydrogenase, molybdopterin binding domain"/>
    <property type="match status" value="4"/>
</dbReference>
<dbReference type="SUPFAM" id="SSF54665">
    <property type="entry name" value="CO dehydrogenase molybdoprotein N-domain-like"/>
    <property type="match status" value="1"/>
</dbReference>
<dbReference type="InterPro" id="IPR037165">
    <property type="entry name" value="AldOxase/xan_DH_Mopterin-bd_sf"/>
</dbReference>
<dbReference type="InterPro" id="IPR000674">
    <property type="entry name" value="Ald_Oxase/Xan_DH_a/b"/>
</dbReference>
<evidence type="ECO:0000313" key="2">
    <source>
        <dbReference type="EMBL" id="SEM18712.1"/>
    </source>
</evidence>
<dbReference type="InterPro" id="IPR008274">
    <property type="entry name" value="AldOxase/xan_DH_MoCoBD1"/>
</dbReference>
<accession>A0A1H7WAW8</accession>
<sequence>MGAMPSLSRRSFVFGSVAVAGGVAFGQYAQAQPASSSAAAMNPLTAGLVPNAVTFNPWVEISPDKITLIAQHADKGQGVGSIQPLMIAEELDLEPGQFEIRFAGPSPAYFNTGFAHELAPFMAPDQSPEAERARAAALEWLRKAGLQMTGGSSTIPDTYDKLRMAGAVARETLKAAAARRSGVAAADLRTEAGHVILPDGTKIPYVALSADAAKITPVSVAKLRDPSQWRILGKPMERLDIRSKVTGEMKFGIDRRMEGIVYAAVKLNPNKGQPIKSYDASKAQAMPGVQKILKISNGIAVIASNSWYAMQAAERVDCVWEPSTYPAEQADHWKTVASSFTPQFLAKEWRNDGNIDAGLKEGMLLEAEYRAPYVAHQPLEPLNGIGIVTDKGMEIWVGHQTPQSVQQIAAAAIGMKPEQVTFHNEWMGGSFGHRLEFENVRVLAEIANQMRGIPVKLVFSREEDFLQDIPRQIAMGRYRGSVKDGKIIAADAQVAANAPFKELLARMGSPSKDPDGQLGVGIWNVYYGIPNYRATSFEVQGLSPCTTWRAVGASANGFFTESFIDELIHAAGLDPLKARIEMCRIPIYRKLLETVGEMADWKGPLGKGKGRGVAFVEAFGTAVAEIVEVTMTDAGIKIDKVWVAADVGKVVDPVNFENLVQGGVVWGLGHAMNCELTYAKGAVQQTNYNHHEAMRMYQCPAIEVRGLENDYTVRGIGEPPVPPAAPALANAIFAATGKRIREMPFNKFIDFV</sequence>
<dbReference type="Gene3D" id="3.90.1170.50">
    <property type="entry name" value="Aldehyde oxidase/xanthine dehydrogenase, a/b hammerhead"/>
    <property type="match status" value="1"/>
</dbReference>
<proteinExistence type="predicted"/>
<keyword evidence="3" id="KW-1185">Reference proteome</keyword>
<dbReference type="Proteomes" id="UP000199664">
    <property type="component" value="Unassembled WGS sequence"/>
</dbReference>
<dbReference type="PIRSF" id="PIRSF036389">
    <property type="entry name" value="IOR_B"/>
    <property type="match status" value="1"/>
</dbReference>
<organism evidence="2 3">
    <name type="scientific">Bosea lupini</name>
    <dbReference type="NCBI Taxonomy" id="1036779"/>
    <lineage>
        <taxon>Bacteria</taxon>
        <taxon>Pseudomonadati</taxon>
        <taxon>Pseudomonadota</taxon>
        <taxon>Alphaproteobacteria</taxon>
        <taxon>Hyphomicrobiales</taxon>
        <taxon>Boseaceae</taxon>
        <taxon>Bosea</taxon>
    </lineage>
</organism>
<evidence type="ECO:0000313" key="3">
    <source>
        <dbReference type="Proteomes" id="UP000199664"/>
    </source>
</evidence>
<dbReference type="OrthoDB" id="9767994at2"/>
<dbReference type="STRING" id="1036779.SAMN04515666_10894"/>
<dbReference type="RefSeq" id="WP_091839802.1">
    <property type="nucleotide sequence ID" value="NZ_FOAN01000008.1"/>
</dbReference>
<dbReference type="AlphaFoldDB" id="A0A1H7WAW8"/>
<evidence type="ECO:0000259" key="1">
    <source>
        <dbReference type="SMART" id="SM01008"/>
    </source>
</evidence>
<dbReference type="InterPro" id="IPR046867">
    <property type="entry name" value="AldOxase/xan_DH_MoCoBD2"/>
</dbReference>
<reference evidence="3" key="1">
    <citation type="submission" date="2016-10" db="EMBL/GenBank/DDBJ databases">
        <authorList>
            <person name="Varghese N."/>
            <person name="Submissions S."/>
        </authorList>
    </citation>
    <scope>NUCLEOTIDE SEQUENCE [LARGE SCALE GENOMIC DNA]</scope>
    <source>
        <strain evidence="3">LMG 26383,CCUG 61248,R- 45681</strain>
    </source>
</reference>
<dbReference type="Pfam" id="PF20256">
    <property type="entry name" value="MoCoBD_2"/>
    <property type="match status" value="1"/>
</dbReference>
<feature type="domain" description="Aldehyde oxidase/xanthine dehydrogenase a/b hammerhead" evidence="1">
    <location>
        <begin position="246"/>
        <end position="324"/>
    </location>
</feature>
<name>A0A1H7WAW8_9HYPH</name>
<dbReference type="SMART" id="SM01008">
    <property type="entry name" value="Ald_Xan_dh_C"/>
    <property type="match status" value="1"/>
</dbReference>